<keyword evidence="3" id="KW-1185">Reference proteome</keyword>
<sequence length="132" mass="14380">MYRAVLLTTLFTLAAAQYFYPISDDDGNYIELVRIPRAARNQPSMYPSGPLPPRVGAPGGIPLPAIHSNRNGPPMIGYEPIASGSKKEPLVTAESHGHGHHHGHDYVDYGAYTGGWGAFGWYTDHPVHSYGH</sequence>
<reference evidence="2 3" key="1">
    <citation type="journal article" date="2016" name="Genome Biol. Evol.">
        <title>Gene Family Evolution Reflects Adaptation to Soil Environmental Stressors in the Genome of the Collembolan Orchesella cincta.</title>
        <authorList>
            <person name="Faddeeva-Vakhrusheva A."/>
            <person name="Derks M.F."/>
            <person name="Anvar S.Y."/>
            <person name="Agamennone V."/>
            <person name="Suring W."/>
            <person name="Smit S."/>
            <person name="van Straalen N.M."/>
            <person name="Roelofs D."/>
        </authorList>
    </citation>
    <scope>NUCLEOTIDE SEQUENCE [LARGE SCALE GENOMIC DNA]</scope>
    <source>
        <tissue evidence="2">Mixed pool</tissue>
    </source>
</reference>
<name>A0A1D2MC87_ORCCI</name>
<accession>A0A1D2MC87</accession>
<organism evidence="2 3">
    <name type="scientific">Orchesella cincta</name>
    <name type="common">Springtail</name>
    <name type="synonym">Podura cincta</name>
    <dbReference type="NCBI Taxonomy" id="48709"/>
    <lineage>
        <taxon>Eukaryota</taxon>
        <taxon>Metazoa</taxon>
        <taxon>Ecdysozoa</taxon>
        <taxon>Arthropoda</taxon>
        <taxon>Hexapoda</taxon>
        <taxon>Collembola</taxon>
        <taxon>Entomobryomorpha</taxon>
        <taxon>Entomobryoidea</taxon>
        <taxon>Orchesellidae</taxon>
        <taxon>Orchesellinae</taxon>
        <taxon>Orchesella</taxon>
    </lineage>
</organism>
<keyword evidence="1" id="KW-0732">Signal</keyword>
<evidence type="ECO:0000313" key="3">
    <source>
        <dbReference type="Proteomes" id="UP000094527"/>
    </source>
</evidence>
<dbReference type="EMBL" id="LJIJ01001883">
    <property type="protein sequence ID" value="ODM90608.1"/>
    <property type="molecule type" value="Genomic_DNA"/>
</dbReference>
<dbReference type="OrthoDB" id="6368886at2759"/>
<comment type="caution">
    <text evidence="2">The sequence shown here is derived from an EMBL/GenBank/DDBJ whole genome shotgun (WGS) entry which is preliminary data.</text>
</comment>
<dbReference type="Proteomes" id="UP000094527">
    <property type="component" value="Unassembled WGS sequence"/>
</dbReference>
<dbReference type="AlphaFoldDB" id="A0A1D2MC87"/>
<proteinExistence type="predicted"/>
<feature type="chain" id="PRO_5008903791" evidence="1">
    <location>
        <begin position="17"/>
        <end position="132"/>
    </location>
</feature>
<gene>
    <name evidence="2" type="ORF">Ocin01_16075</name>
</gene>
<evidence type="ECO:0000313" key="2">
    <source>
        <dbReference type="EMBL" id="ODM90608.1"/>
    </source>
</evidence>
<feature type="signal peptide" evidence="1">
    <location>
        <begin position="1"/>
        <end position="16"/>
    </location>
</feature>
<protein>
    <submittedName>
        <fullName evidence="2">Uncharacterized protein</fullName>
    </submittedName>
</protein>
<evidence type="ECO:0000256" key="1">
    <source>
        <dbReference type="SAM" id="SignalP"/>
    </source>
</evidence>